<keyword evidence="1" id="KW-0732">Signal</keyword>
<keyword evidence="3" id="KW-1185">Reference proteome</keyword>
<evidence type="ECO:0000313" key="3">
    <source>
        <dbReference type="Proteomes" id="UP000733744"/>
    </source>
</evidence>
<evidence type="ECO:0000256" key="1">
    <source>
        <dbReference type="SAM" id="SignalP"/>
    </source>
</evidence>
<reference evidence="2 3" key="1">
    <citation type="journal article" date="2019" name="Antonie Van Leeuwenhoek">
        <title>Description of 'Ca. Methylobacter oryzae' KRF1, a novel species from the environmentally important Methylobacter clade 2.</title>
        <authorList>
            <person name="Khatri K."/>
            <person name="Mohite J.A."/>
            <person name="Pandit P.S."/>
            <person name="Bahulikar R."/>
            <person name="Rahalkar M.C."/>
        </authorList>
    </citation>
    <scope>NUCLEOTIDE SEQUENCE [LARGE SCALE GENOMIC DNA]</scope>
    <source>
        <strain evidence="2 3">KRF1</strain>
    </source>
</reference>
<accession>A0ABY3CGF7</accession>
<sequence length="107" mass="10761">MKKLIAVIALASGMGAAYADQPVALTDAQMDNVSAGALVQVSEAAGTGNAFAVLGHTNVYASANTGSSTSFWGNRTYASTHVNSSAQGFLVDSTATVQAGSAILKTY</sequence>
<evidence type="ECO:0000313" key="2">
    <source>
        <dbReference type="EMBL" id="TRX02913.1"/>
    </source>
</evidence>
<feature type="chain" id="PRO_5045306209" description="Endonuclease" evidence="1">
    <location>
        <begin position="20"/>
        <end position="107"/>
    </location>
</feature>
<dbReference type="RefSeq" id="WP_127028617.1">
    <property type="nucleotide sequence ID" value="NZ_RYFG02000009.1"/>
</dbReference>
<feature type="signal peptide" evidence="1">
    <location>
        <begin position="1"/>
        <end position="19"/>
    </location>
</feature>
<name>A0ABY3CGF7_9GAMM</name>
<protein>
    <recommendedName>
        <fullName evidence="4">Endonuclease</fullName>
    </recommendedName>
</protein>
<evidence type="ECO:0008006" key="4">
    <source>
        <dbReference type="Google" id="ProtNLM"/>
    </source>
</evidence>
<dbReference type="Proteomes" id="UP000733744">
    <property type="component" value="Unassembled WGS sequence"/>
</dbReference>
<organism evidence="2 3">
    <name type="scientific">Candidatus Methylobacter oryzae</name>
    <dbReference type="NCBI Taxonomy" id="2497749"/>
    <lineage>
        <taxon>Bacteria</taxon>
        <taxon>Pseudomonadati</taxon>
        <taxon>Pseudomonadota</taxon>
        <taxon>Gammaproteobacteria</taxon>
        <taxon>Methylococcales</taxon>
        <taxon>Methylococcaceae</taxon>
        <taxon>Methylobacter</taxon>
    </lineage>
</organism>
<comment type="caution">
    <text evidence="2">The sequence shown here is derived from an EMBL/GenBank/DDBJ whole genome shotgun (WGS) entry which is preliminary data.</text>
</comment>
<proteinExistence type="predicted"/>
<dbReference type="EMBL" id="RYFG02000009">
    <property type="protein sequence ID" value="TRX02913.1"/>
    <property type="molecule type" value="Genomic_DNA"/>
</dbReference>
<gene>
    <name evidence="2" type="ORF">EKO24_001110</name>
</gene>